<sequence length="99" mass="10924">MTEVQLESIIRRVLREELSAAPGTTGDLLTVTQAAALVSYGVTSIRRWLRDGTLKRYGEGRNVRVSRRQLLEVMAREPGEATSDVDIERLADKALGRAG</sequence>
<dbReference type="Pfam" id="PF12728">
    <property type="entry name" value="HTH_17"/>
    <property type="match status" value="1"/>
</dbReference>
<keyword evidence="3" id="KW-1185">Reference proteome</keyword>
<evidence type="ECO:0000259" key="1">
    <source>
        <dbReference type="Pfam" id="PF12728"/>
    </source>
</evidence>
<dbReference type="OrthoDB" id="9801242at2"/>
<comment type="caution">
    <text evidence="2">The sequence shown here is derived from an EMBL/GenBank/DDBJ whole genome shotgun (WGS) entry which is preliminary data.</text>
</comment>
<dbReference type="InterPro" id="IPR041657">
    <property type="entry name" value="HTH_17"/>
</dbReference>
<proteinExistence type="predicted"/>
<gene>
    <name evidence="2" type="ORF">D7X32_13370</name>
</gene>
<name>A0A3A8KHG0_9BACT</name>
<protein>
    <submittedName>
        <fullName evidence="2">DNA-binding protein</fullName>
    </submittedName>
</protein>
<dbReference type="AlphaFoldDB" id="A0A3A8KHG0"/>
<dbReference type="RefSeq" id="WP_120602921.1">
    <property type="nucleotide sequence ID" value="NZ_RAWE01000038.1"/>
</dbReference>
<organism evidence="2 3">
    <name type="scientific">Corallococcus carmarthensis</name>
    <dbReference type="NCBI Taxonomy" id="2316728"/>
    <lineage>
        <taxon>Bacteria</taxon>
        <taxon>Pseudomonadati</taxon>
        <taxon>Myxococcota</taxon>
        <taxon>Myxococcia</taxon>
        <taxon>Myxococcales</taxon>
        <taxon>Cystobacterineae</taxon>
        <taxon>Myxococcaceae</taxon>
        <taxon>Corallococcus</taxon>
    </lineage>
</organism>
<dbReference type="GO" id="GO:0003677">
    <property type="term" value="F:DNA binding"/>
    <property type="evidence" value="ECO:0007669"/>
    <property type="project" value="UniProtKB-KW"/>
</dbReference>
<dbReference type="EMBL" id="RAWE01000038">
    <property type="protein sequence ID" value="RKH03641.1"/>
    <property type="molecule type" value="Genomic_DNA"/>
</dbReference>
<reference evidence="3" key="1">
    <citation type="submission" date="2018-09" db="EMBL/GenBank/DDBJ databases">
        <authorList>
            <person name="Livingstone P.G."/>
            <person name="Whitworth D.E."/>
        </authorList>
    </citation>
    <scope>NUCLEOTIDE SEQUENCE [LARGE SCALE GENOMIC DNA]</scope>
    <source>
        <strain evidence="3">CA043D</strain>
    </source>
</reference>
<dbReference type="Proteomes" id="UP000268313">
    <property type="component" value="Unassembled WGS sequence"/>
</dbReference>
<evidence type="ECO:0000313" key="2">
    <source>
        <dbReference type="EMBL" id="RKH03641.1"/>
    </source>
</evidence>
<feature type="domain" description="Helix-turn-helix" evidence="1">
    <location>
        <begin position="28"/>
        <end position="76"/>
    </location>
</feature>
<keyword evidence="2" id="KW-0238">DNA-binding</keyword>
<evidence type="ECO:0000313" key="3">
    <source>
        <dbReference type="Proteomes" id="UP000268313"/>
    </source>
</evidence>
<accession>A0A3A8KHG0</accession>